<feature type="compositionally biased region" description="Polar residues" evidence="1">
    <location>
        <begin position="45"/>
        <end position="65"/>
    </location>
</feature>
<comment type="caution">
    <text evidence="2">The sequence shown here is derived from an EMBL/GenBank/DDBJ whole genome shotgun (WGS) entry which is preliminary data.</text>
</comment>
<evidence type="ECO:0000313" key="2">
    <source>
        <dbReference type="EMBL" id="KAK0730583.1"/>
    </source>
</evidence>
<feature type="region of interest" description="Disordered" evidence="1">
    <location>
        <begin position="159"/>
        <end position="179"/>
    </location>
</feature>
<feature type="region of interest" description="Disordered" evidence="1">
    <location>
        <begin position="1"/>
        <end position="106"/>
    </location>
</feature>
<keyword evidence="3" id="KW-1185">Reference proteome</keyword>
<feature type="compositionally biased region" description="Polar residues" evidence="1">
    <location>
        <begin position="16"/>
        <end position="38"/>
    </location>
</feature>
<protein>
    <submittedName>
        <fullName evidence="2">Uncharacterized protein</fullName>
    </submittedName>
</protein>
<accession>A0AA40BAT1</accession>
<feature type="region of interest" description="Disordered" evidence="1">
    <location>
        <begin position="249"/>
        <end position="268"/>
    </location>
</feature>
<proteinExistence type="predicted"/>
<evidence type="ECO:0000313" key="3">
    <source>
        <dbReference type="Proteomes" id="UP001172102"/>
    </source>
</evidence>
<reference evidence="2" key="1">
    <citation type="submission" date="2023-06" db="EMBL/GenBank/DDBJ databases">
        <title>Genome-scale phylogeny and comparative genomics of the fungal order Sordariales.</title>
        <authorList>
            <consortium name="Lawrence Berkeley National Laboratory"/>
            <person name="Hensen N."/>
            <person name="Bonometti L."/>
            <person name="Westerberg I."/>
            <person name="Brannstrom I.O."/>
            <person name="Guillou S."/>
            <person name="Cros-Aarteil S."/>
            <person name="Calhoun S."/>
            <person name="Haridas S."/>
            <person name="Kuo A."/>
            <person name="Mondo S."/>
            <person name="Pangilinan J."/>
            <person name="Riley R."/>
            <person name="Labutti K."/>
            <person name="Andreopoulos B."/>
            <person name="Lipzen A."/>
            <person name="Chen C."/>
            <person name="Yanf M."/>
            <person name="Daum C."/>
            <person name="Ng V."/>
            <person name="Clum A."/>
            <person name="Steindorff A."/>
            <person name="Ohm R."/>
            <person name="Martin F."/>
            <person name="Silar P."/>
            <person name="Natvig D."/>
            <person name="Lalanne C."/>
            <person name="Gautier V."/>
            <person name="Ament-Velasquez S.L."/>
            <person name="Kruys A."/>
            <person name="Hutchinson M.I."/>
            <person name="Powell A.J."/>
            <person name="Barry K."/>
            <person name="Miller A.N."/>
            <person name="Grigoriev I.V."/>
            <person name="Debuchy R."/>
            <person name="Gladieux P."/>
            <person name="Thoren M.H."/>
            <person name="Johannesson H."/>
        </authorList>
    </citation>
    <scope>NUCLEOTIDE SEQUENCE</scope>
    <source>
        <strain evidence="2">SMH4607-1</strain>
    </source>
</reference>
<sequence length="415" mass="46067">MSIGLDAVSDKEIDDSVQTTETASSTLVDSYANSSRSGNDGPATESLNPWSIAAMSTASRRQTSPYALVPRIPETHTPRPLQRRSVSQTSVLDSESDRPSGKYTSVEQARLGRIMLPPQRQLDFMAKQSPYNLQVGVHDGEHRKPAPVVGNLFRATAKTGRQQRGLELRGPSQSSHDIGYGRRLASRHQPRLYSPDSDGLVQSKISFGNGKSQQDRGKTHLKHCHHSDSGEIYTSFSVPRGTSGMNTKLPQAHKRPTSQEKSLQRHGVHDLAYRDPIGSDEVEAMMIEKQEEEHSRTFLSTEDSRAYLIKRQRSIAKHPQRKFRRLRMNMLPLETIFTGSETTTLVLVVHIESRSIHEQIERAARFDTYLIDGELGSGLQNGVNFELEGKVMALLSSIGYGGAKINLQPSSSVKV</sequence>
<dbReference type="AlphaFoldDB" id="A0AA40BAT1"/>
<gene>
    <name evidence="2" type="ORF">B0H67DRAFT_40735</name>
</gene>
<evidence type="ECO:0000256" key="1">
    <source>
        <dbReference type="SAM" id="MobiDB-lite"/>
    </source>
</evidence>
<organism evidence="2 3">
    <name type="scientific">Lasiosphaeris hirsuta</name>
    <dbReference type="NCBI Taxonomy" id="260670"/>
    <lineage>
        <taxon>Eukaryota</taxon>
        <taxon>Fungi</taxon>
        <taxon>Dikarya</taxon>
        <taxon>Ascomycota</taxon>
        <taxon>Pezizomycotina</taxon>
        <taxon>Sordariomycetes</taxon>
        <taxon>Sordariomycetidae</taxon>
        <taxon>Sordariales</taxon>
        <taxon>Lasiosphaeriaceae</taxon>
        <taxon>Lasiosphaeris</taxon>
    </lineage>
</organism>
<feature type="compositionally biased region" description="Polar residues" evidence="1">
    <location>
        <begin position="84"/>
        <end position="93"/>
    </location>
</feature>
<dbReference type="Proteomes" id="UP001172102">
    <property type="component" value="Unassembled WGS sequence"/>
</dbReference>
<name>A0AA40BAT1_9PEZI</name>
<dbReference type="EMBL" id="JAUKUA010000001">
    <property type="protein sequence ID" value="KAK0730583.1"/>
    <property type="molecule type" value="Genomic_DNA"/>
</dbReference>